<evidence type="ECO:0000313" key="2">
    <source>
        <dbReference type="Proteomes" id="UP001175228"/>
    </source>
</evidence>
<organism evidence="1 2">
    <name type="scientific">Armillaria luteobubalina</name>
    <dbReference type="NCBI Taxonomy" id="153913"/>
    <lineage>
        <taxon>Eukaryota</taxon>
        <taxon>Fungi</taxon>
        <taxon>Dikarya</taxon>
        <taxon>Basidiomycota</taxon>
        <taxon>Agaricomycotina</taxon>
        <taxon>Agaricomycetes</taxon>
        <taxon>Agaricomycetidae</taxon>
        <taxon>Agaricales</taxon>
        <taxon>Marasmiineae</taxon>
        <taxon>Physalacriaceae</taxon>
        <taxon>Armillaria</taxon>
    </lineage>
</organism>
<comment type="caution">
    <text evidence="1">The sequence shown here is derived from an EMBL/GenBank/DDBJ whole genome shotgun (WGS) entry which is preliminary data.</text>
</comment>
<accession>A0AA39Q883</accession>
<dbReference type="Proteomes" id="UP001175228">
    <property type="component" value="Unassembled WGS sequence"/>
</dbReference>
<proteinExistence type="predicted"/>
<reference evidence="1" key="1">
    <citation type="submission" date="2023-06" db="EMBL/GenBank/DDBJ databases">
        <authorList>
            <consortium name="Lawrence Berkeley National Laboratory"/>
            <person name="Ahrendt S."/>
            <person name="Sahu N."/>
            <person name="Indic B."/>
            <person name="Wong-Bajracharya J."/>
            <person name="Merenyi Z."/>
            <person name="Ke H.-M."/>
            <person name="Monk M."/>
            <person name="Kocsube S."/>
            <person name="Drula E."/>
            <person name="Lipzen A."/>
            <person name="Balint B."/>
            <person name="Henrissat B."/>
            <person name="Andreopoulos B."/>
            <person name="Martin F.M."/>
            <person name="Harder C.B."/>
            <person name="Rigling D."/>
            <person name="Ford K.L."/>
            <person name="Foster G.D."/>
            <person name="Pangilinan J."/>
            <person name="Papanicolaou A."/>
            <person name="Barry K."/>
            <person name="LaButti K."/>
            <person name="Viragh M."/>
            <person name="Koriabine M."/>
            <person name="Yan M."/>
            <person name="Riley R."/>
            <person name="Champramary S."/>
            <person name="Plett K.L."/>
            <person name="Tsai I.J."/>
            <person name="Slot J."/>
            <person name="Sipos G."/>
            <person name="Plett J."/>
            <person name="Nagy L.G."/>
            <person name="Grigoriev I.V."/>
        </authorList>
    </citation>
    <scope>NUCLEOTIDE SEQUENCE</scope>
    <source>
        <strain evidence="1">HWK02</strain>
    </source>
</reference>
<evidence type="ECO:0000313" key="1">
    <source>
        <dbReference type="EMBL" id="KAK0498077.1"/>
    </source>
</evidence>
<keyword evidence="2" id="KW-1185">Reference proteome</keyword>
<dbReference type="AlphaFoldDB" id="A0AA39Q883"/>
<protein>
    <submittedName>
        <fullName evidence="1">Uncharacterized protein</fullName>
    </submittedName>
</protein>
<sequence length="153" mass="16949">MGGRAANDYAGLPMAASMPRARLCNMGSWDVDLGTGRAYRIRCTGRFGIAKRSPLFSDPARIKESSWVSDLASVLANLRHPIHIDIFQPWAPMDVVVVEQSCLADFDAFLASSSKPPLRHRCGCLMNGDLFQNPVVCSFRAYLNIQYLLMARP</sequence>
<gene>
    <name evidence="1" type="ORF">EDD18DRAFT_1156172</name>
</gene>
<name>A0AA39Q883_9AGAR</name>
<dbReference type="EMBL" id="JAUEPU010000011">
    <property type="protein sequence ID" value="KAK0498077.1"/>
    <property type="molecule type" value="Genomic_DNA"/>
</dbReference>